<sequence length="590" mass="62832">MTARPGAGPPAGPALPVHLPAERGPHVTTTDTWHSHHLFLHCGTEDTDAFLTRWLAPRLDGLVASGQASRWFFIRYGEDGPHLRVRVRGLSPEAAAELPGALARAAAEHPAVAGGSWPSRHGEVRAVEYVPETGRYGGPRALPTAEEVFTVSSRVAVEALRTLPAGSGGAARLAIAADLAHATAYALGMDRLAAARWLRRHASGWRWVTEVALLPGAAVHTRVHTVYASQRTALRQRARRLREALRGGGGEPWLSEWVRCVREADGRLRAGAGAEASGAVPPWVWASQLHMLFNRLGVAPDEERAVCLLAARTLLDTDDAPSFFPEGHRAADVQYLERSRFRIGLGEDSPLRPLPPSALPAGVAAAPAPPEVPLPAGPLPEVPLGAALRGRTSLRGALRGPLDAGGLGTLLWNALAHSGTSEQRLADGTVRTLDHRPYPSAGALYTARVRLLALDVAGVPAATYDCVPERRTLRPVGPVPSPADVTSLSAYFSRPPHDPDRIGVDEAPVLLGVYVDLGLLRRRYGLRALRLALLEAGHLTQTLLLAAGALGLGGTPLGGFHDDLAQELFGLDDLDHPLQYLLPLGRRPAD</sequence>
<accession>A0ABY4TJ38</accession>
<feature type="domain" description="Thiopeptide-type bacteriocin biosynthesis" evidence="3">
    <location>
        <begin position="33"/>
        <end position="313"/>
    </location>
</feature>
<dbReference type="PANTHER" id="PTHR43745:SF2">
    <property type="entry name" value="NITROREDUCTASE MJ1384-RELATED"/>
    <property type="match status" value="1"/>
</dbReference>
<gene>
    <name evidence="4" type="ORF">MW084_23995</name>
</gene>
<evidence type="ECO:0000256" key="1">
    <source>
        <dbReference type="SAM" id="MobiDB-lite"/>
    </source>
</evidence>
<evidence type="ECO:0000313" key="4">
    <source>
        <dbReference type="EMBL" id="URN18930.1"/>
    </source>
</evidence>
<evidence type="ECO:0000259" key="2">
    <source>
        <dbReference type="Pfam" id="PF00881"/>
    </source>
</evidence>
<keyword evidence="5" id="KW-1185">Reference proteome</keyword>
<dbReference type="SUPFAM" id="SSF55469">
    <property type="entry name" value="FMN-dependent nitroreductase-like"/>
    <property type="match status" value="1"/>
</dbReference>
<proteinExistence type="predicted"/>
<dbReference type="PANTHER" id="PTHR43745">
    <property type="entry name" value="NITROREDUCTASE MJ1384-RELATED"/>
    <property type="match status" value="1"/>
</dbReference>
<dbReference type="InterPro" id="IPR000415">
    <property type="entry name" value="Nitroreductase-like"/>
</dbReference>
<name>A0ABY4TJ38_9ACTN</name>
<dbReference type="Pfam" id="PF00881">
    <property type="entry name" value="Nitroreductase"/>
    <property type="match status" value="1"/>
</dbReference>
<dbReference type="InterPro" id="IPR023809">
    <property type="entry name" value="Thiopep_bacteriocin_synth_dom"/>
</dbReference>
<dbReference type="NCBIfam" id="TIGR03891">
    <property type="entry name" value="thiopep_ocin"/>
    <property type="match status" value="1"/>
</dbReference>
<feature type="domain" description="Nitroreductase" evidence="2">
    <location>
        <begin position="503"/>
        <end position="586"/>
    </location>
</feature>
<dbReference type="EMBL" id="CP095474">
    <property type="protein sequence ID" value="URN18930.1"/>
    <property type="molecule type" value="Genomic_DNA"/>
</dbReference>
<evidence type="ECO:0000313" key="5">
    <source>
        <dbReference type="Proteomes" id="UP001056383"/>
    </source>
</evidence>
<evidence type="ECO:0000259" key="3">
    <source>
        <dbReference type="Pfam" id="PF14028"/>
    </source>
</evidence>
<dbReference type="Gene3D" id="3.40.109.10">
    <property type="entry name" value="NADH Oxidase"/>
    <property type="match status" value="1"/>
</dbReference>
<feature type="region of interest" description="Disordered" evidence="1">
    <location>
        <begin position="1"/>
        <end position="23"/>
    </location>
</feature>
<dbReference type="Proteomes" id="UP001056383">
    <property type="component" value="Chromosome"/>
</dbReference>
<dbReference type="Pfam" id="PF14028">
    <property type="entry name" value="Lant_dehydr_C"/>
    <property type="match status" value="1"/>
</dbReference>
<dbReference type="InterPro" id="IPR029479">
    <property type="entry name" value="Nitroreductase"/>
</dbReference>
<organism evidence="4 5">
    <name type="scientific">Streptomyces sudanensis</name>
    <dbReference type="NCBI Taxonomy" id="436397"/>
    <lineage>
        <taxon>Bacteria</taxon>
        <taxon>Bacillati</taxon>
        <taxon>Actinomycetota</taxon>
        <taxon>Actinomycetes</taxon>
        <taxon>Kitasatosporales</taxon>
        <taxon>Streptomycetaceae</taxon>
        <taxon>Streptomyces</taxon>
    </lineage>
</organism>
<dbReference type="InterPro" id="IPR052544">
    <property type="entry name" value="Bacteriocin_Proc_Enz"/>
</dbReference>
<protein>
    <submittedName>
        <fullName evidence="4">Thiopeptide-type bacteriocin biosynthesis protein</fullName>
    </submittedName>
</protein>
<reference evidence="4" key="1">
    <citation type="submission" date="2022-04" db="EMBL/GenBank/DDBJ databases">
        <title>Systematic whole-genome sequencing reveals an unexpected diversity among actinomycetoma pathogens and provides insights into their antibacterial susceptibilities.</title>
        <authorList>
            <person name="Watson A.K."/>
            <person name="Kepplinger B."/>
            <person name="Bakhiet S.M."/>
            <person name="Mhmoud N.A."/>
            <person name="Chapman J."/>
            <person name="Allenby N."/>
            <person name="Mickiewicz K."/>
            <person name="Goodfellow M."/>
            <person name="Fahal A.H."/>
            <person name="Errington J."/>
        </authorList>
    </citation>
    <scope>NUCLEOTIDE SEQUENCE</scope>
    <source>
        <strain evidence="4">SD 504</strain>
    </source>
</reference>